<dbReference type="SUPFAM" id="SSF88946">
    <property type="entry name" value="Sigma2 domain of RNA polymerase sigma factors"/>
    <property type="match status" value="1"/>
</dbReference>
<evidence type="ECO:0000259" key="6">
    <source>
        <dbReference type="Pfam" id="PF04542"/>
    </source>
</evidence>
<dbReference type="GO" id="GO:0006352">
    <property type="term" value="P:DNA-templated transcription initiation"/>
    <property type="evidence" value="ECO:0007669"/>
    <property type="project" value="InterPro"/>
</dbReference>
<dbReference type="InterPro" id="IPR013324">
    <property type="entry name" value="RNA_pol_sigma_r3/r4-like"/>
</dbReference>
<name>A0AAP3WMH0_BACOV</name>
<dbReference type="SUPFAM" id="SSF88659">
    <property type="entry name" value="Sigma3 and sigma4 domains of RNA polymerase sigma factors"/>
    <property type="match status" value="1"/>
</dbReference>
<protein>
    <submittedName>
        <fullName evidence="8">Sigma-70 family RNA polymerase sigma factor</fullName>
    </submittedName>
</protein>
<dbReference type="EMBL" id="JAQNWR010000013">
    <property type="protein sequence ID" value="MDC2409766.1"/>
    <property type="molecule type" value="Genomic_DNA"/>
</dbReference>
<keyword evidence="5" id="KW-0804">Transcription</keyword>
<keyword evidence="3" id="KW-0731">Sigma factor</keyword>
<dbReference type="InterPro" id="IPR013325">
    <property type="entry name" value="RNA_pol_sigma_r2"/>
</dbReference>
<comment type="caution">
    <text evidence="8">The sequence shown here is derived from an EMBL/GenBank/DDBJ whole genome shotgun (WGS) entry which is preliminary data.</text>
</comment>
<dbReference type="Gene3D" id="1.10.1740.10">
    <property type="match status" value="1"/>
</dbReference>
<evidence type="ECO:0000259" key="7">
    <source>
        <dbReference type="Pfam" id="PF08281"/>
    </source>
</evidence>
<evidence type="ECO:0000313" key="9">
    <source>
        <dbReference type="Proteomes" id="UP001214017"/>
    </source>
</evidence>
<dbReference type="Pfam" id="PF08281">
    <property type="entry name" value="Sigma70_r4_2"/>
    <property type="match status" value="1"/>
</dbReference>
<keyword evidence="4" id="KW-0238">DNA-binding</keyword>
<dbReference type="PANTHER" id="PTHR43133">
    <property type="entry name" value="RNA POLYMERASE ECF-TYPE SIGMA FACTO"/>
    <property type="match status" value="1"/>
</dbReference>
<dbReference type="AlphaFoldDB" id="A0AAP3WMH0"/>
<dbReference type="InterPro" id="IPR014284">
    <property type="entry name" value="RNA_pol_sigma-70_dom"/>
</dbReference>
<dbReference type="InterPro" id="IPR013249">
    <property type="entry name" value="RNA_pol_sigma70_r4_t2"/>
</dbReference>
<evidence type="ECO:0000313" key="8">
    <source>
        <dbReference type="EMBL" id="MDC2409766.1"/>
    </source>
</evidence>
<dbReference type="InterPro" id="IPR039425">
    <property type="entry name" value="RNA_pol_sigma-70-like"/>
</dbReference>
<feature type="domain" description="RNA polymerase sigma factor 70 region 4 type 2" evidence="7">
    <location>
        <begin position="140"/>
        <end position="197"/>
    </location>
</feature>
<evidence type="ECO:0000256" key="5">
    <source>
        <dbReference type="ARBA" id="ARBA00023163"/>
    </source>
</evidence>
<proteinExistence type="inferred from homology"/>
<accession>A0AAP3WMH0</accession>
<dbReference type="Gene3D" id="1.10.10.10">
    <property type="entry name" value="Winged helix-like DNA-binding domain superfamily/Winged helix DNA-binding domain"/>
    <property type="match status" value="1"/>
</dbReference>
<reference evidence="8" key="1">
    <citation type="submission" date="2022-10" db="EMBL/GenBank/DDBJ databases">
        <title>Human gut microbiome strain richness.</title>
        <authorList>
            <person name="Chen-Liaw A."/>
        </authorList>
    </citation>
    <scope>NUCLEOTIDE SEQUENCE</scope>
    <source>
        <strain evidence="8">F7_m1001271B151109d0_201107</strain>
    </source>
</reference>
<comment type="similarity">
    <text evidence="1">Belongs to the sigma-70 factor family. ECF subfamily.</text>
</comment>
<dbReference type="Pfam" id="PF04542">
    <property type="entry name" value="Sigma70_r2"/>
    <property type="match status" value="1"/>
</dbReference>
<gene>
    <name evidence="8" type="ORF">PO240_18005</name>
</gene>
<dbReference type="GO" id="GO:0003677">
    <property type="term" value="F:DNA binding"/>
    <property type="evidence" value="ECO:0007669"/>
    <property type="project" value="UniProtKB-KW"/>
</dbReference>
<evidence type="ECO:0000256" key="3">
    <source>
        <dbReference type="ARBA" id="ARBA00023082"/>
    </source>
</evidence>
<dbReference type="NCBIfam" id="TIGR02937">
    <property type="entry name" value="sigma70-ECF"/>
    <property type="match status" value="1"/>
</dbReference>
<feature type="domain" description="RNA polymerase sigma-70 region 2" evidence="6">
    <location>
        <begin position="31"/>
        <end position="96"/>
    </location>
</feature>
<dbReference type="InterPro" id="IPR007627">
    <property type="entry name" value="RNA_pol_sigma70_r2"/>
</dbReference>
<dbReference type="RefSeq" id="WP_050396634.1">
    <property type="nucleotide sequence ID" value="NZ_CACRTD010000030.1"/>
</dbReference>
<dbReference type="Proteomes" id="UP001214017">
    <property type="component" value="Unassembled WGS sequence"/>
</dbReference>
<evidence type="ECO:0000256" key="4">
    <source>
        <dbReference type="ARBA" id="ARBA00023125"/>
    </source>
</evidence>
<dbReference type="InterPro" id="IPR036388">
    <property type="entry name" value="WH-like_DNA-bd_sf"/>
</dbReference>
<evidence type="ECO:0000256" key="2">
    <source>
        <dbReference type="ARBA" id="ARBA00023015"/>
    </source>
</evidence>
<dbReference type="PANTHER" id="PTHR43133:SF8">
    <property type="entry name" value="RNA POLYMERASE SIGMA FACTOR HI_1459-RELATED"/>
    <property type="match status" value="1"/>
</dbReference>
<sequence>MEETYSAVTTEPIIISDEVAARRKALFDKYVTPYNRMIYKLCMRYTFNPSDIEDNYIEVLTNMYKYIETYNPERSVQTWLHIVTKRCVFDLDQRKKRHQDMLSDDNDVETFSSSESIVDFDEVSSNVMGIDNYQELYSDDVLAALKQLKPQYRSALLYQQAGYKLKEIAEIEYRNGALESRNIETVKSRLFLARQQLQQLLTRDGKRRTTDETD</sequence>
<evidence type="ECO:0000256" key="1">
    <source>
        <dbReference type="ARBA" id="ARBA00010641"/>
    </source>
</evidence>
<dbReference type="GO" id="GO:0016987">
    <property type="term" value="F:sigma factor activity"/>
    <property type="evidence" value="ECO:0007669"/>
    <property type="project" value="UniProtKB-KW"/>
</dbReference>
<organism evidence="8 9">
    <name type="scientific">Bacteroides ovatus</name>
    <dbReference type="NCBI Taxonomy" id="28116"/>
    <lineage>
        <taxon>Bacteria</taxon>
        <taxon>Pseudomonadati</taxon>
        <taxon>Bacteroidota</taxon>
        <taxon>Bacteroidia</taxon>
        <taxon>Bacteroidales</taxon>
        <taxon>Bacteroidaceae</taxon>
        <taxon>Bacteroides</taxon>
    </lineage>
</organism>
<keyword evidence="2" id="KW-0805">Transcription regulation</keyword>